<name>A0ABR3VZT1_9PEZI</name>
<proteinExistence type="predicted"/>
<sequence length="183" mass="20968">MDLGSNMATVHEESEFRDSVEPQKLLIYSKKLNQGLRNEIPTLNALQDDIKAIRSVVFIYITNAIPFKKRSTSGMVSFSIFEEEMAILDGLLEHVLKLYDPSHHVSGDVLEERLSALPLQLNALFNTEIEESAQKGKEIDQKVMMRLIIENQKRTEVLEHIYRITNRIKDLRRAIEEGDVEGS</sequence>
<accession>A0ABR3VZT1</accession>
<keyword evidence="2" id="KW-1185">Reference proteome</keyword>
<evidence type="ECO:0000313" key="1">
    <source>
        <dbReference type="EMBL" id="KAL1849397.1"/>
    </source>
</evidence>
<reference evidence="1 2" key="1">
    <citation type="journal article" date="2024" name="IMA Fungus">
        <title>IMA Genome - F19 : A genome assembly and annotation guide to empower mycologists, including annotated draft genome sequences of Ceratocystis pirilliformis, Diaporthe australafricana, Fusarium ophioides, Paecilomyces lecythidis, and Sporothrix stenoceras.</title>
        <authorList>
            <person name="Aylward J."/>
            <person name="Wilson A.M."/>
            <person name="Visagie C.M."/>
            <person name="Spraker J."/>
            <person name="Barnes I."/>
            <person name="Buitendag C."/>
            <person name="Ceriani C."/>
            <person name="Del Mar Angel L."/>
            <person name="du Plessis D."/>
            <person name="Fuchs T."/>
            <person name="Gasser K."/>
            <person name="Kramer D."/>
            <person name="Li W."/>
            <person name="Munsamy K."/>
            <person name="Piso A."/>
            <person name="Price J.L."/>
            <person name="Sonnekus B."/>
            <person name="Thomas C."/>
            <person name="van der Nest A."/>
            <person name="van Dijk A."/>
            <person name="van Heerden A."/>
            <person name="van Vuuren N."/>
            <person name="Yilmaz N."/>
            <person name="Duong T.A."/>
            <person name="van der Merwe N.A."/>
            <person name="Wingfield M.J."/>
            <person name="Wingfield B.D."/>
        </authorList>
    </citation>
    <scope>NUCLEOTIDE SEQUENCE [LARGE SCALE GENOMIC DNA]</scope>
    <source>
        <strain evidence="1 2">CMW 18300</strain>
    </source>
</reference>
<gene>
    <name evidence="1" type="ORF">Daus18300_013279</name>
</gene>
<dbReference type="Proteomes" id="UP001583177">
    <property type="component" value="Unassembled WGS sequence"/>
</dbReference>
<organism evidence="1 2">
    <name type="scientific">Diaporthe australafricana</name>
    <dbReference type="NCBI Taxonomy" id="127596"/>
    <lineage>
        <taxon>Eukaryota</taxon>
        <taxon>Fungi</taxon>
        <taxon>Dikarya</taxon>
        <taxon>Ascomycota</taxon>
        <taxon>Pezizomycotina</taxon>
        <taxon>Sordariomycetes</taxon>
        <taxon>Sordariomycetidae</taxon>
        <taxon>Diaporthales</taxon>
        <taxon>Diaporthaceae</taxon>
        <taxon>Diaporthe</taxon>
    </lineage>
</organism>
<comment type="caution">
    <text evidence="1">The sequence shown here is derived from an EMBL/GenBank/DDBJ whole genome shotgun (WGS) entry which is preliminary data.</text>
</comment>
<protein>
    <submittedName>
        <fullName evidence="1">Uncharacterized protein</fullName>
    </submittedName>
</protein>
<evidence type="ECO:0000313" key="2">
    <source>
        <dbReference type="Proteomes" id="UP001583177"/>
    </source>
</evidence>
<dbReference type="EMBL" id="JAWRVE010000201">
    <property type="protein sequence ID" value="KAL1849397.1"/>
    <property type="molecule type" value="Genomic_DNA"/>
</dbReference>